<keyword evidence="1" id="KW-0812">Transmembrane</keyword>
<keyword evidence="1" id="KW-0472">Membrane</keyword>
<dbReference type="Proteomes" id="UP000215086">
    <property type="component" value="Chromosome"/>
</dbReference>
<dbReference type="KEGG" id="ttf:THTE_0724"/>
<dbReference type="EMBL" id="CP018477">
    <property type="protein sequence ID" value="ASV73326.1"/>
    <property type="molecule type" value="Genomic_DNA"/>
</dbReference>
<reference evidence="2 3" key="1">
    <citation type="journal article" name="Front. Microbiol.">
        <title>Sugar Metabolism of the First Thermophilic Planctomycete Thermogutta terrifontis: Comparative Genomic and Transcriptomic Approaches.</title>
        <authorList>
            <person name="Elcheninov A.G."/>
            <person name="Menzel P."/>
            <person name="Gudbergsdottir S.R."/>
            <person name="Slesarev A.I."/>
            <person name="Kadnikov V.V."/>
            <person name="Krogh A."/>
            <person name="Bonch-Osmolovskaya E.A."/>
            <person name="Peng X."/>
            <person name="Kublanov I.V."/>
        </authorList>
    </citation>
    <scope>NUCLEOTIDE SEQUENCE [LARGE SCALE GENOMIC DNA]</scope>
    <source>
        <strain evidence="2 3">R1</strain>
    </source>
</reference>
<evidence type="ECO:0000313" key="2">
    <source>
        <dbReference type="EMBL" id="ASV73326.1"/>
    </source>
</evidence>
<dbReference type="AlphaFoldDB" id="A0A286RBJ4"/>
<name>A0A286RBJ4_9BACT</name>
<keyword evidence="3" id="KW-1185">Reference proteome</keyword>
<feature type="transmembrane region" description="Helical" evidence="1">
    <location>
        <begin position="21"/>
        <end position="39"/>
    </location>
</feature>
<evidence type="ECO:0000313" key="3">
    <source>
        <dbReference type="Proteomes" id="UP000215086"/>
    </source>
</evidence>
<evidence type="ECO:0000256" key="1">
    <source>
        <dbReference type="SAM" id="Phobius"/>
    </source>
</evidence>
<sequence>MEAFPQLFSRRRENNLGHRRMAFLSSGVFVFPVFAIISPQRPARTERKSPHDLFRRSQWGIFQAKPRTAMLFREFRTWQNKIIFHQQQDESWQIIRRLGETFF</sequence>
<proteinExistence type="predicted"/>
<organism evidence="2 3">
    <name type="scientific">Thermogutta terrifontis</name>
    <dbReference type="NCBI Taxonomy" id="1331910"/>
    <lineage>
        <taxon>Bacteria</taxon>
        <taxon>Pseudomonadati</taxon>
        <taxon>Planctomycetota</taxon>
        <taxon>Planctomycetia</taxon>
        <taxon>Pirellulales</taxon>
        <taxon>Thermoguttaceae</taxon>
        <taxon>Thermogutta</taxon>
    </lineage>
</organism>
<accession>A0A286RBJ4</accession>
<keyword evidence="1" id="KW-1133">Transmembrane helix</keyword>
<gene>
    <name evidence="2" type="ORF">THTE_0724</name>
</gene>
<protein>
    <submittedName>
        <fullName evidence="2">Uncharacterized protein</fullName>
    </submittedName>
</protein>